<evidence type="ECO:0000313" key="2">
    <source>
        <dbReference type="EMBL" id="MCX2983023.1"/>
    </source>
</evidence>
<feature type="domain" description="DUF403" evidence="1">
    <location>
        <begin position="1"/>
        <end position="305"/>
    </location>
</feature>
<protein>
    <submittedName>
        <fullName evidence="2">Alpha-E domain-containing protein</fullName>
    </submittedName>
</protein>
<sequence length="309" mass="34489">MLSRVAERLYWLARYLERAEDTARLILVWHQSSLDMPRKAQPGWDRLLEVLGAQSTFAQTPGVANEKNIVSFAFSERGNPSSIISALTAARENMRTTREIMPSETWVQVNSLYLSVARRSNKPLAKGSRHAVLNGVINTCQQISGNLSGTMNHDAAYQFVRMGSALERADMTTRIIDVASADLTSMSDEGLPYQNMLWISVLRSLSAYQSYRLGVRARVNPPDVVEFLLASNEFPRALGYCLREVESSMKLLPRSGRALKLLRSVLAELDATDCSELAGDDLHQFIDDMQLHLQAIGGIITETWLSPDQ</sequence>
<keyword evidence="3" id="KW-1185">Reference proteome</keyword>
<organism evidence="2 3">
    <name type="scientific">Candidatus Litorirhabdus singularis</name>
    <dbReference type="NCBI Taxonomy" id="2518993"/>
    <lineage>
        <taxon>Bacteria</taxon>
        <taxon>Pseudomonadati</taxon>
        <taxon>Pseudomonadota</taxon>
        <taxon>Gammaproteobacteria</taxon>
        <taxon>Cellvibrionales</taxon>
        <taxon>Halieaceae</taxon>
        <taxon>Candidatus Litorirhabdus</taxon>
    </lineage>
</organism>
<evidence type="ECO:0000259" key="1">
    <source>
        <dbReference type="Pfam" id="PF04168"/>
    </source>
</evidence>
<reference evidence="2" key="1">
    <citation type="submission" date="2019-02" db="EMBL/GenBank/DDBJ databases">
        <authorList>
            <person name="Li S.-H."/>
        </authorList>
    </citation>
    <scope>NUCLEOTIDE SEQUENCE</scope>
    <source>
        <strain evidence="2">IMCC14734</strain>
    </source>
</reference>
<proteinExistence type="predicted"/>
<dbReference type="EMBL" id="SHNN01000005">
    <property type="protein sequence ID" value="MCX2983023.1"/>
    <property type="molecule type" value="Genomic_DNA"/>
</dbReference>
<dbReference type="Pfam" id="PF04168">
    <property type="entry name" value="Alpha-E"/>
    <property type="match status" value="1"/>
</dbReference>
<name>A0ABT3TL24_9GAMM</name>
<dbReference type="InterPro" id="IPR007296">
    <property type="entry name" value="DUF403"/>
</dbReference>
<dbReference type="Proteomes" id="UP001143362">
    <property type="component" value="Unassembled WGS sequence"/>
</dbReference>
<dbReference type="PANTHER" id="PTHR34595:SF7">
    <property type="entry name" value="SLL1039 PROTEIN"/>
    <property type="match status" value="1"/>
</dbReference>
<accession>A0ABT3TL24</accession>
<gene>
    <name evidence="2" type="ORF">EYC98_19340</name>
</gene>
<dbReference type="RefSeq" id="WP_279247053.1">
    <property type="nucleotide sequence ID" value="NZ_SHNN01000005.1"/>
</dbReference>
<dbReference type="InterPro" id="IPR051680">
    <property type="entry name" value="ATP-dep_Glu-Cys_Ligase-2"/>
</dbReference>
<comment type="caution">
    <text evidence="2">The sequence shown here is derived from an EMBL/GenBank/DDBJ whole genome shotgun (WGS) entry which is preliminary data.</text>
</comment>
<dbReference type="PANTHER" id="PTHR34595">
    <property type="entry name" value="BLR5612 PROTEIN"/>
    <property type="match status" value="1"/>
</dbReference>
<evidence type="ECO:0000313" key="3">
    <source>
        <dbReference type="Proteomes" id="UP001143362"/>
    </source>
</evidence>